<dbReference type="InterPro" id="IPR017871">
    <property type="entry name" value="ABC_transporter-like_CS"/>
</dbReference>
<dbReference type="GO" id="GO:0016887">
    <property type="term" value="F:ATP hydrolysis activity"/>
    <property type="evidence" value="ECO:0007669"/>
    <property type="project" value="InterPro"/>
</dbReference>
<dbReference type="PANTHER" id="PTHR42855">
    <property type="entry name" value="ABC TRANSPORTER ATP-BINDING SUBUNIT"/>
    <property type="match status" value="1"/>
</dbReference>
<dbReference type="PROSITE" id="PS50893">
    <property type="entry name" value="ABC_TRANSPORTER_2"/>
    <property type="match status" value="2"/>
</dbReference>
<dbReference type="PANTHER" id="PTHR42855:SF2">
    <property type="entry name" value="DRUG RESISTANCE ABC TRANSPORTER,ATP-BINDING PROTEIN"/>
    <property type="match status" value="1"/>
</dbReference>
<dbReference type="Gene3D" id="3.40.50.300">
    <property type="entry name" value="P-loop containing nucleotide triphosphate hydrolases"/>
    <property type="match status" value="3"/>
</dbReference>
<keyword evidence="1" id="KW-0547">Nucleotide-binding</keyword>
<dbReference type="Pfam" id="PF00005">
    <property type="entry name" value="ABC_tran"/>
    <property type="match status" value="2"/>
</dbReference>
<dbReference type="InterPro" id="IPR027417">
    <property type="entry name" value="P-loop_NTPase"/>
</dbReference>
<proteinExistence type="predicted"/>
<evidence type="ECO:0000256" key="2">
    <source>
        <dbReference type="ARBA" id="ARBA00022840"/>
    </source>
</evidence>
<feature type="domain" description="ABC transporter" evidence="4">
    <location>
        <begin position="4"/>
        <end position="260"/>
    </location>
</feature>
<evidence type="ECO:0000259" key="4">
    <source>
        <dbReference type="PROSITE" id="PS50893"/>
    </source>
</evidence>
<dbReference type="PROSITE" id="PS00211">
    <property type="entry name" value="ABC_TRANSPORTER_1"/>
    <property type="match status" value="1"/>
</dbReference>
<dbReference type="NCBIfam" id="NF000355">
    <property type="entry name" value="ribo_prot_ABC_F"/>
    <property type="match status" value="1"/>
</dbReference>
<protein>
    <submittedName>
        <fullName evidence="5">ABC-F type ribosomal protection protein</fullName>
    </submittedName>
</protein>
<dbReference type="Proteomes" id="UP000270219">
    <property type="component" value="Unassembled WGS sequence"/>
</dbReference>
<dbReference type="OrthoDB" id="9760950at2"/>
<keyword evidence="3" id="KW-0175">Coiled coil</keyword>
<evidence type="ECO:0000256" key="3">
    <source>
        <dbReference type="SAM" id="Coils"/>
    </source>
</evidence>
<evidence type="ECO:0000313" key="6">
    <source>
        <dbReference type="Proteomes" id="UP000270219"/>
    </source>
</evidence>
<dbReference type="GO" id="GO:0005524">
    <property type="term" value="F:ATP binding"/>
    <property type="evidence" value="ECO:0007669"/>
    <property type="project" value="UniProtKB-KW"/>
</dbReference>
<reference evidence="5 6" key="1">
    <citation type="submission" date="2018-10" db="EMBL/GenBank/DDBJ databases">
        <title>Oceanobacillus sp. YLB-02 draft genome.</title>
        <authorList>
            <person name="Yu L."/>
        </authorList>
    </citation>
    <scope>NUCLEOTIDE SEQUENCE [LARGE SCALE GENOMIC DNA]</scope>
    <source>
        <strain evidence="5 6">YLB-02</strain>
    </source>
</reference>
<organism evidence="5 6">
    <name type="scientific">Oceanobacillus piezotolerans</name>
    <dbReference type="NCBI Taxonomy" id="2448030"/>
    <lineage>
        <taxon>Bacteria</taxon>
        <taxon>Bacillati</taxon>
        <taxon>Bacillota</taxon>
        <taxon>Bacilli</taxon>
        <taxon>Bacillales</taxon>
        <taxon>Bacillaceae</taxon>
        <taxon>Oceanobacillus</taxon>
    </lineage>
</organism>
<dbReference type="SUPFAM" id="SSF52540">
    <property type="entry name" value="P-loop containing nucleoside triphosphate hydrolases"/>
    <property type="match status" value="2"/>
</dbReference>
<evidence type="ECO:0000313" key="5">
    <source>
        <dbReference type="EMBL" id="RLL41277.1"/>
    </source>
</evidence>
<dbReference type="SMART" id="SM00382">
    <property type="entry name" value="AAA"/>
    <property type="match status" value="2"/>
</dbReference>
<gene>
    <name evidence="5" type="primary">abc-f</name>
    <name evidence="5" type="ORF">D8M04_17285</name>
</gene>
<dbReference type="RefSeq" id="WP_121524668.1">
    <property type="nucleotide sequence ID" value="NZ_RCHR01000008.1"/>
</dbReference>
<dbReference type="InterPro" id="IPR003439">
    <property type="entry name" value="ABC_transporter-like_ATP-bd"/>
</dbReference>
<accession>A0A498D437</accession>
<comment type="caution">
    <text evidence="5">The sequence shown here is derived from an EMBL/GenBank/DDBJ whole genome shotgun (WGS) entry which is preliminary data.</text>
</comment>
<dbReference type="InterPro" id="IPR003593">
    <property type="entry name" value="AAA+_ATPase"/>
</dbReference>
<dbReference type="NCBIfam" id="NF000170">
    <property type="entry name" value="ABCF_Vga_all"/>
    <property type="match status" value="1"/>
</dbReference>
<evidence type="ECO:0000256" key="1">
    <source>
        <dbReference type="ARBA" id="ARBA00022741"/>
    </source>
</evidence>
<feature type="domain" description="ABC transporter" evidence="4">
    <location>
        <begin position="272"/>
        <end position="480"/>
    </location>
</feature>
<keyword evidence="2" id="KW-0067">ATP-binding</keyword>
<name>A0A498D437_9BACI</name>
<keyword evidence="6" id="KW-1185">Reference proteome</keyword>
<dbReference type="EMBL" id="RCHR01000008">
    <property type="protein sequence ID" value="RLL41277.1"/>
    <property type="molecule type" value="Genomic_DNA"/>
</dbReference>
<feature type="coiled-coil region" evidence="3">
    <location>
        <begin position="171"/>
        <end position="247"/>
    </location>
</feature>
<dbReference type="CDD" id="cd03221">
    <property type="entry name" value="ABCF_EF-3"/>
    <property type="match status" value="2"/>
</dbReference>
<dbReference type="InterPro" id="IPR051309">
    <property type="entry name" value="ABCF_ATPase"/>
</dbReference>
<sequence>MIILEANNISYSVRERLLFSFESLQIKKGDRIGLVGKNGSGKTTLLEILAAKRQVDEGTISTASSRTLIPQLKETDTLQSGGEVTQSHINHAIGEKADILFADEPTTNLDRLHIEKLEKQFLHWHGALVIVSHDRAFLDAICTRIWEIDDKTVNEFKGNYSDYLHQREALRKKQEHSYEQYIQKRKQLEHALEIKEQKAQRATKKPKNVSKSEASITGAKPYFAKKQKKLQKTKKALETRLERLEKVEKPIEFAQLKMELPNQDFLHGRTIIRLEGLEGRIGTRLLWESLNLAIKGGEKIAIIGENGVGKTTLLKKIMKETKGIKLSPSVKIGYFSQNLDVLDPGQSILDNVISTSIQNETMIRIILARLHFRKEDVYKKVEVLSGGERVKVAFAKIFVSNINTLILDEPTNYLDIEAMEALEDLLVEYNGTVLFVSHDRRFLDKVATKIIELKNMKFTVFDGSLKEYQKPSNPSIQREDLLVIETKITEVLSKLSLEASPELDSEFKALLQQKKAMENGRG</sequence>
<dbReference type="AlphaFoldDB" id="A0A498D437"/>